<dbReference type="EMBL" id="JXTB01000083">
    <property type="protein sequence ID" value="PON66078.1"/>
    <property type="molecule type" value="Genomic_DNA"/>
</dbReference>
<proteinExistence type="predicted"/>
<evidence type="ECO:0000313" key="2">
    <source>
        <dbReference type="Proteomes" id="UP000237105"/>
    </source>
</evidence>
<feature type="non-terminal residue" evidence="1">
    <location>
        <position position="1"/>
    </location>
</feature>
<protein>
    <submittedName>
        <fullName evidence="1">Uncharacterized protein</fullName>
    </submittedName>
</protein>
<reference evidence="2" key="1">
    <citation type="submission" date="2016-06" db="EMBL/GenBank/DDBJ databases">
        <title>Parallel loss of symbiosis genes in relatives of nitrogen-fixing non-legume Parasponia.</title>
        <authorList>
            <person name="Van Velzen R."/>
            <person name="Holmer R."/>
            <person name="Bu F."/>
            <person name="Rutten L."/>
            <person name="Van Zeijl A."/>
            <person name="Liu W."/>
            <person name="Santuari L."/>
            <person name="Cao Q."/>
            <person name="Sharma T."/>
            <person name="Shen D."/>
            <person name="Roswanjaya Y."/>
            <person name="Wardhani T."/>
            <person name="Kalhor M.S."/>
            <person name="Jansen J."/>
            <person name="Van den Hoogen J."/>
            <person name="Gungor B."/>
            <person name="Hartog M."/>
            <person name="Hontelez J."/>
            <person name="Verver J."/>
            <person name="Yang W.-C."/>
            <person name="Schijlen E."/>
            <person name="Repin R."/>
            <person name="Schilthuizen M."/>
            <person name="Schranz E."/>
            <person name="Heidstra R."/>
            <person name="Miyata K."/>
            <person name="Fedorova E."/>
            <person name="Kohlen W."/>
            <person name="Bisseling T."/>
            <person name="Smit S."/>
            <person name="Geurts R."/>
        </authorList>
    </citation>
    <scope>NUCLEOTIDE SEQUENCE [LARGE SCALE GENOMIC DNA]</scope>
    <source>
        <strain evidence="2">cv. WU1-14</strain>
    </source>
</reference>
<comment type="caution">
    <text evidence="1">The sequence shown here is derived from an EMBL/GenBank/DDBJ whole genome shotgun (WGS) entry which is preliminary data.</text>
</comment>
<name>A0A2P5CYF7_PARAD</name>
<dbReference type="AlphaFoldDB" id="A0A2P5CYF7"/>
<evidence type="ECO:0000313" key="1">
    <source>
        <dbReference type="EMBL" id="PON66078.1"/>
    </source>
</evidence>
<keyword evidence="2" id="KW-1185">Reference proteome</keyword>
<accession>A0A2P5CYF7</accession>
<sequence length="96" mass="10364">PSLSQTLDGLGPVQFLPQQLGVGSPKGLPSEYNGKQLIALDPDRVFNAILSKCAHGTNRPDRMTVCPNLAPNRLESLGTVETRLQRCRENHSTLGA</sequence>
<organism evidence="1 2">
    <name type="scientific">Parasponia andersonii</name>
    <name type="common">Sponia andersonii</name>
    <dbReference type="NCBI Taxonomy" id="3476"/>
    <lineage>
        <taxon>Eukaryota</taxon>
        <taxon>Viridiplantae</taxon>
        <taxon>Streptophyta</taxon>
        <taxon>Embryophyta</taxon>
        <taxon>Tracheophyta</taxon>
        <taxon>Spermatophyta</taxon>
        <taxon>Magnoliopsida</taxon>
        <taxon>eudicotyledons</taxon>
        <taxon>Gunneridae</taxon>
        <taxon>Pentapetalae</taxon>
        <taxon>rosids</taxon>
        <taxon>fabids</taxon>
        <taxon>Rosales</taxon>
        <taxon>Cannabaceae</taxon>
        <taxon>Parasponia</taxon>
    </lineage>
</organism>
<dbReference type="Proteomes" id="UP000237105">
    <property type="component" value="Unassembled WGS sequence"/>
</dbReference>
<gene>
    <name evidence="1" type="ORF">PanWU01x14_113050</name>
</gene>